<proteinExistence type="predicted"/>
<dbReference type="GO" id="GO:0002039">
    <property type="term" value="F:p53 binding"/>
    <property type="evidence" value="ECO:0007669"/>
    <property type="project" value="InterPro"/>
</dbReference>
<dbReference type="SMART" id="SM00468">
    <property type="entry name" value="PreSET"/>
    <property type="match status" value="1"/>
</dbReference>
<keyword evidence="3" id="KW-0489">Methyltransferase</keyword>
<dbReference type="InterPro" id="IPR043550">
    <property type="entry name" value="EHMT1/EHMT2"/>
</dbReference>
<keyword evidence="3" id="KW-0808">Transferase</keyword>
<accession>A0AAV8WL88</accession>
<protein>
    <recommendedName>
        <fullName evidence="7">Pre-SET domain-containing protein</fullName>
    </recommendedName>
</protein>
<dbReference type="GO" id="GO:0008270">
    <property type="term" value="F:zinc ion binding"/>
    <property type="evidence" value="ECO:0007669"/>
    <property type="project" value="InterPro"/>
</dbReference>
<dbReference type="PROSITE" id="PS50867">
    <property type="entry name" value="PRE_SET"/>
    <property type="match status" value="1"/>
</dbReference>
<dbReference type="GO" id="GO:0005634">
    <property type="term" value="C:nucleus"/>
    <property type="evidence" value="ECO:0007669"/>
    <property type="project" value="InterPro"/>
</dbReference>
<dbReference type="InterPro" id="IPR047762">
    <property type="entry name" value="EHMT_CRR"/>
</dbReference>
<dbReference type="InterPro" id="IPR036770">
    <property type="entry name" value="Ankyrin_rpt-contain_sf"/>
</dbReference>
<feature type="repeat" description="ANK" evidence="5">
    <location>
        <begin position="771"/>
        <end position="803"/>
    </location>
</feature>
<dbReference type="SUPFAM" id="SSF48403">
    <property type="entry name" value="Ankyrin repeat"/>
    <property type="match status" value="1"/>
</dbReference>
<dbReference type="Proteomes" id="UP001162156">
    <property type="component" value="Unassembled WGS sequence"/>
</dbReference>
<evidence type="ECO:0000256" key="1">
    <source>
        <dbReference type="ARBA" id="ARBA00004286"/>
    </source>
</evidence>
<evidence type="ECO:0000259" key="7">
    <source>
        <dbReference type="PROSITE" id="PS50867"/>
    </source>
</evidence>
<feature type="compositionally biased region" description="Polar residues" evidence="6">
    <location>
        <begin position="286"/>
        <end position="300"/>
    </location>
</feature>
<name>A0AAV8WL88_9CUCU</name>
<feature type="domain" description="Pre-SET" evidence="7">
    <location>
        <begin position="894"/>
        <end position="958"/>
    </location>
</feature>
<dbReference type="GO" id="GO:0032259">
    <property type="term" value="P:methylation"/>
    <property type="evidence" value="ECO:0007669"/>
    <property type="project" value="UniProtKB-KW"/>
</dbReference>
<comment type="caution">
    <text evidence="8">The sequence shown here is derived from an EMBL/GenBank/DDBJ whole genome shotgun (WGS) entry which is preliminary data.</text>
</comment>
<dbReference type="GO" id="GO:0046974">
    <property type="term" value="F:histone H3K9 methyltransferase activity"/>
    <property type="evidence" value="ECO:0007669"/>
    <property type="project" value="TreeGrafter"/>
</dbReference>
<evidence type="ECO:0000256" key="6">
    <source>
        <dbReference type="SAM" id="MobiDB-lite"/>
    </source>
</evidence>
<feature type="compositionally biased region" description="Basic residues" evidence="6">
    <location>
        <begin position="353"/>
        <end position="368"/>
    </location>
</feature>
<evidence type="ECO:0000256" key="3">
    <source>
        <dbReference type="ARBA" id="ARBA00022603"/>
    </source>
</evidence>
<dbReference type="PANTHER" id="PTHR46307:SF4">
    <property type="entry name" value="G9A, ISOFORM B"/>
    <property type="match status" value="1"/>
</dbReference>
<keyword evidence="2" id="KW-0158">Chromosome</keyword>
<dbReference type="Pfam" id="PF12796">
    <property type="entry name" value="Ank_2"/>
    <property type="match status" value="2"/>
</dbReference>
<reference evidence="8" key="1">
    <citation type="journal article" date="2023" name="Insect Mol. Biol.">
        <title>Genome sequencing provides insights into the evolution of gene families encoding plant cell wall-degrading enzymes in longhorned beetles.</title>
        <authorList>
            <person name="Shin N.R."/>
            <person name="Okamura Y."/>
            <person name="Kirsch R."/>
            <person name="Pauchet Y."/>
        </authorList>
    </citation>
    <scope>NUCLEOTIDE SEQUENCE</scope>
    <source>
        <strain evidence="8">RBIC_L_NR</strain>
    </source>
</reference>
<dbReference type="SUPFAM" id="SSF82199">
    <property type="entry name" value="SET domain"/>
    <property type="match status" value="1"/>
</dbReference>
<dbReference type="PANTHER" id="PTHR46307">
    <property type="entry name" value="G9A, ISOFORM B"/>
    <property type="match status" value="1"/>
</dbReference>
<dbReference type="AlphaFoldDB" id="A0AAV8WL88"/>
<dbReference type="SMART" id="SM00248">
    <property type="entry name" value="ANK"/>
    <property type="match status" value="6"/>
</dbReference>
<feature type="region of interest" description="Disordered" evidence="6">
    <location>
        <begin position="221"/>
        <end position="300"/>
    </location>
</feature>
<evidence type="ECO:0000256" key="5">
    <source>
        <dbReference type="PROSITE-ProRule" id="PRU00023"/>
    </source>
</evidence>
<evidence type="ECO:0000313" key="8">
    <source>
        <dbReference type="EMBL" id="KAJ8927347.1"/>
    </source>
</evidence>
<keyword evidence="4" id="KW-0949">S-adenosyl-L-methionine</keyword>
<dbReference type="Gene3D" id="2.170.270.10">
    <property type="entry name" value="SET domain"/>
    <property type="match status" value="1"/>
</dbReference>
<feature type="repeat" description="ANK" evidence="5">
    <location>
        <begin position="635"/>
        <end position="667"/>
    </location>
</feature>
<keyword evidence="5" id="KW-0040">ANK repeat</keyword>
<dbReference type="Gene3D" id="1.25.40.20">
    <property type="entry name" value="Ankyrin repeat-containing domain"/>
    <property type="match status" value="2"/>
</dbReference>
<dbReference type="InterPro" id="IPR007728">
    <property type="entry name" value="Pre-SET_dom"/>
</dbReference>
<dbReference type="Pfam" id="PF00856">
    <property type="entry name" value="SET"/>
    <property type="match status" value="1"/>
</dbReference>
<evidence type="ECO:0000313" key="9">
    <source>
        <dbReference type="Proteomes" id="UP001162156"/>
    </source>
</evidence>
<dbReference type="EMBL" id="JANEYF010005668">
    <property type="protein sequence ID" value="KAJ8927347.1"/>
    <property type="molecule type" value="Genomic_DNA"/>
</dbReference>
<dbReference type="GO" id="GO:0000785">
    <property type="term" value="C:chromatin"/>
    <property type="evidence" value="ECO:0007669"/>
    <property type="project" value="TreeGrafter"/>
</dbReference>
<dbReference type="Pfam" id="PF05033">
    <property type="entry name" value="Pre-SET"/>
    <property type="match status" value="1"/>
</dbReference>
<feature type="region of interest" description="Disordered" evidence="6">
    <location>
        <begin position="353"/>
        <end position="403"/>
    </location>
</feature>
<feature type="compositionally biased region" description="Basic and acidic residues" evidence="6">
    <location>
        <begin position="248"/>
        <end position="258"/>
    </location>
</feature>
<dbReference type="Pfam" id="PF13637">
    <property type="entry name" value="Ank_4"/>
    <property type="match status" value="1"/>
</dbReference>
<dbReference type="PROSITE" id="PS50297">
    <property type="entry name" value="ANK_REP_REGION"/>
    <property type="match status" value="5"/>
</dbReference>
<dbReference type="CDD" id="cd20905">
    <property type="entry name" value="EHMT_ZBD"/>
    <property type="match status" value="1"/>
</dbReference>
<feature type="repeat" description="ANK" evidence="5">
    <location>
        <begin position="668"/>
        <end position="690"/>
    </location>
</feature>
<dbReference type="InterPro" id="IPR046341">
    <property type="entry name" value="SET_dom_sf"/>
</dbReference>
<feature type="repeat" description="ANK" evidence="5">
    <location>
        <begin position="705"/>
        <end position="737"/>
    </location>
</feature>
<evidence type="ECO:0000256" key="2">
    <source>
        <dbReference type="ARBA" id="ARBA00022454"/>
    </source>
</evidence>
<dbReference type="InterPro" id="IPR002110">
    <property type="entry name" value="Ankyrin_rpt"/>
</dbReference>
<dbReference type="PROSITE" id="PS50088">
    <property type="entry name" value="ANK_REPEAT"/>
    <property type="match status" value="5"/>
</dbReference>
<sequence>MKKVRRSIIKVVKAMIQNQKLICPNNLQNRRNLNPPIKYNDYVMIGEVDDIPVKDALNDPRWRRAMQEEIYALKSMEVWELVDLPEGKKPLTCKWVLREKNFPFITDKIMNSVDVESEPVNCDQGDEKAFINTLLGEMKSQFNKTELKVEYFKTEEEEMMNDFSSKCSPLDDVNLEKAEADMSTNETNECLDVEVQEALPQTEDKSNEESLDGKPRIVLLFKKPSNESPSKNKDNSPGRRSLRNKNNCLDDKIDESMLKRSSRRRSKDCSESILQSAIARKEKSYNESNKPQRLTRQLKPTQKILENLAYAKQEKIKIKSPKIVDKNKQYDSDNEIQNSDDTNGVDVTLKKNKKLAKPFKKNPKKLKTSHNVGSSKDRTKEELDIPSGPSPNIADQAKDFPNDPECSSVGAQLIASRLCLCTQKTKLFADASDNDAVYCTAVDSIGEKLIGCSRIVNVEETSLLRPSQRGNFVECDAKHQYHRDCQISVGSLECCPHCGLSTPTHDIIITMHCSKTPVFLPIQKSHYPPAKMSFPKIKENPICTTLSLPTETFHIFNLLELDGQIFSENDLLEAVKNGDIDRVASIIALNTIDLHFKIPNFNNGNLLHYTAHTGLLSICHLLVSANIDMDEFDKEQNTPLMLATTANKNDVVQYLVQAGANITIKGTDGMTALHMAAKCGNLRACKILLQAAETIRNFVNIQDDGGWTPLVWACEHGYVDVANYLIVKGADPCLRDVEHNEALHWAAFSGSSHIVELLLNRGCDVNIVNAHGETPLHIGAREDRYNCIIVLLARGANVLLVNKNNETALDCVPEDGESYNPIALNVKLQTLAGSDFRRYKTILSNDISRGRETNPIQCVNTVDDEPEPRDYVYITKNCINSDNIIINKKISTLHTCTCDERCLTEQCECSKLSLKCWYDEEGKLTPDFSFADAPMIFECSEVCSCNAITCRNRLVQRGLTQRFQLYKTDMKGWGIKTLRFIARGSFVCEYIGEIMTDVEADQRDDDSFLFDLDNRDTESFCIDAKRYRNFASFDYGLKFWLVKYKLFTCQCGAPDCRYSGEAIKETVVNYNRLVGGS</sequence>
<dbReference type="GO" id="GO:0000122">
    <property type="term" value="P:negative regulation of transcription by RNA polymerase II"/>
    <property type="evidence" value="ECO:0007669"/>
    <property type="project" value="TreeGrafter"/>
</dbReference>
<evidence type="ECO:0000256" key="4">
    <source>
        <dbReference type="ARBA" id="ARBA00022691"/>
    </source>
</evidence>
<comment type="subcellular location">
    <subcellularLocation>
        <location evidence="1">Chromosome</location>
    </subcellularLocation>
</comment>
<gene>
    <name evidence="8" type="ORF">NQ314_020195</name>
</gene>
<organism evidence="8 9">
    <name type="scientific">Rhamnusium bicolor</name>
    <dbReference type="NCBI Taxonomy" id="1586634"/>
    <lineage>
        <taxon>Eukaryota</taxon>
        <taxon>Metazoa</taxon>
        <taxon>Ecdysozoa</taxon>
        <taxon>Arthropoda</taxon>
        <taxon>Hexapoda</taxon>
        <taxon>Insecta</taxon>
        <taxon>Pterygota</taxon>
        <taxon>Neoptera</taxon>
        <taxon>Endopterygota</taxon>
        <taxon>Coleoptera</taxon>
        <taxon>Polyphaga</taxon>
        <taxon>Cucujiformia</taxon>
        <taxon>Chrysomeloidea</taxon>
        <taxon>Cerambycidae</taxon>
        <taxon>Lepturinae</taxon>
        <taxon>Rhagiini</taxon>
        <taxon>Rhamnusium</taxon>
    </lineage>
</organism>
<feature type="repeat" description="ANK" evidence="5">
    <location>
        <begin position="738"/>
        <end position="770"/>
    </location>
</feature>
<keyword evidence="9" id="KW-1185">Reference proteome</keyword>
<dbReference type="InterPro" id="IPR001214">
    <property type="entry name" value="SET_dom"/>
</dbReference>
<dbReference type="PRINTS" id="PR01415">
    <property type="entry name" value="ANKYRIN"/>
</dbReference>